<proteinExistence type="predicted"/>
<dbReference type="EMBL" id="JAATJA010000001">
    <property type="protein sequence ID" value="NJB67423.1"/>
    <property type="molecule type" value="Genomic_DNA"/>
</dbReference>
<dbReference type="Gene3D" id="3.10.580.10">
    <property type="entry name" value="CBS-domain"/>
    <property type="match status" value="1"/>
</dbReference>
<evidence type="ECO:0000259" key="2">
    <source>
        <dbReference type="PROSITE" id="PS51371"/>
    </source>
</evidence>
<keyword evidence="4" id="KW-1185">Reference proteome</keyword>
<reference evidence="3 4" key="1">
    <citation type="submission" date="2020-03" db="EMBL/GenBank/DDBJ databases">
        <title>Genomic Encyclopedia of Type Strains, Phase IV (KMG-IV): sequencing the most valuable type-strain genomes for metagenomic binning, comparative biology and taxonomic classification.</title>
        <authorList>
            <person name="Goeker M."/>
        </authorList>
    </citation>
    <scope>NUCLEOTIDE SEQUENCE [LARGE SCALE GENOMIC DNA]</scope>
    <source>
        <strain evidence="3 4">DSM 24233</strain>
    </source>
</reference>
<dbReference type="SMART" id="SM00116">
    <property type="entry name" value="CBS"/>
    <property type="match status" value="2"/>
</dbReference>
<dbReference type="RefSeq" id="WP_167940481.1">
    <property type="nucleotide sequence ID" value="NZ_JAATJA010000001.1"/>
</dbReference>
<sequence>MLMRKRAWDILRDDFTRVEEGASLFEVMRLMREAVKKDSDNHVALVFAKDGSFLGVITMWDILKSLEGCVFRQDDLARFDEADWDQAFGRACRSCCDLNIDAIVQKKDDMPEVQPNDPMIIVLEAFMDHRRGWAVVREGGKVLGVIFKGDVFREISRDVLDHAH</sequence>
<protein>
    <submittedName>
        <fullName evidence="3">Putative transcriptional regulator</fullName>
    </submittedName>
</protein>
<gene>
    <name evidence="3" type="ORF">GGQ74_001063</name>
</gene>
<evidence type="ECO:0000256" key="1">
    <source>
        <dbReference type="PROSITE-ProRule" id="PRU00703"/>
    </source>
</evidence>
<name>A0A846QMG2_9BACT</name>
<feature type="domain" description="CBS" evidence="2">
    <location>
        <begin position="10"/>
        <end position="76"/>
    </location>
</feature>
<dbReference type="PROSITE" id="PS51371">
    <property type="entry name" value="CBS"/>
    <property type="match status" value="1"/>
</dbReference>
<evidence type="ECO:0000313" key="3">
    <source>
        <dbReference type="EMBL" id="NJB67423.1"/>
    </source>
</evidence>
<organism evidence="3 4">
    <name type="scientific">Desulfobaculum xiamenense</name>
    <dbReference type="NCBI Taxonomy" id="995050"/>
    <lineage>
        <taxon>Bacteria</taxon>
        <taxon>Pseudomonadati</taxon>
        <taxon>Thermodesulfobacteriota</taxon>
        <taxon>Desulfovibrionia</taxon>
        <taxon>Desulfovibrionales</taxon>
        <taxon>Desulfovibrionaceae</taxon>
        <taxon>Desulfobaculum</taxon>
    </lineage>
</organism>
<dbReference type="Pfam" id="PF00571">
    <property type="entry name" value="CBS"/>
    <property type="match status" value="2"/>
</dbReference>
<evidence type="ECO:0000313" key="4">
    <source>
        <dbReference type="Proteomes" id="UP000580856"/>
    </source>
</evidence>
<dbReference type="Proteomes" id="UP000580856">
    <property type="component" value="Unassembled WGS sequence"/>
</dbReference>
<dbReference type="InterPro" id="IPR000644">
    <property type="entry name" value="CBS_dom"/>
</dbReference>
<accession>A0A846QMG2</accession>
<dbReference type="CDD" id="cd02205">
    <property type="entry name" value="CBS_pair_SF"/>
    <property type="match status" value="1"/>
</dbReference>
<keyword evidence="1" id="KW-0129">CBS domain</keyword>
<comment type="caution">
    <text evidence="3">The sequence shown here is derived from an EMBL/GenBank/DDBJ whole genome shotgun (WGS) entry which is preliminary data.</text>
</comment>
<dbReference type="AlphaFoldDB" id="A0A846QMG2"/>
<dbReference type="SUPFAM" id="SSF54631">
    <property type="entry name" value="CBS-domain pair"/>
    <property type="match status" value="1"/>
</dbReference>
<dbReference type="InterPro" id="IPR046342">
    <property type="entry name" value="CBS_dom_sf"/>
</dbReference>